<evidence type="ECO:0000256" key="3">
    <source>
        <dbReference type="ARBA" id="ARBA00007812"/>
    </source>
</evidence>
<evidence type="ECO:0000256" key="7">
    <source>
        <dbReference type="ARBA" id="ARBA00022723"/>
    </source>
</evidence>
<keyword evidence="5 11" id="KW-0028">Amino-acid biosynthesis</keyword>
<comment type="pathway">
    <text evidence="2 11">Amino-acid biosynthesis; L-valine biosynthesis; L-valine from pyruvate: step 1/4.</text>
</comment>
<dbReference type="CDD" id="cd02015">
    <property type="entry name" value="TPP_AHAS"/>
    <property type="match status" value="1"/>
</dbReference>
<name>A0ABS4AQ11_9PROT</name>
<keyword evidence="6 11" id="KW-0808">Transferase</keyword>
<comment type="catalytic activity">
    <reaction evidence="11">
        <text>2 pyruvate + H(+) = (2S)-2-acetolactate + CO2</text>
        <dbReference type="Rhea" id="RHEA:25249"/>
        <dbReference type="ChEBI" id="CHEBI:15361"/>
        <dbReference type="ChEBI" id="CHEBI:15378"/>
        <dbReference type="ChEBI" id="CHEBI:16526"/>
        <dbReference type="ChEBI" id="CHEBI:58476"/>
        <dbReference type="EC" id="2.2.1.6"/>
    </reaction>
</comment>
<dbReference type="InterPro" id="IPR039368">
    <property type="entry name" value="AHAS_TPP"/>
</dbReference>
<dbReference type="Gene3D" id="3.40.50.970">
    <property type="match status" value="2"/>
</dbReference>
<evidence type="ECO:0000313" key="17">
    <source>
        <dbReference type="Proteomes" id="UP000680815"/>
    </source>
</evidence>
<comment type="similarity">
    <text evidence="3 11">Belongs to the TPP enzyme family.</text>
</comment>
<dbReference type="InterPro" id="IPR012846">
    <property type="entry name" value="Acetolactate_synth_lsu"/>
</dbReference>
<dbReference type="InterPro" id="IPR012001">
    <property type="entry name" value="Thiamin_PyroP_enz_TPP-bd_dom"/>
</dbReference>
<evidence type="ECO:0000259" key="14">
    <source>
        <dbReference type="Pfam" id="PF02775"/>
    </source>
</evidence>
<dbReference type="Pfam" id="PF02775">
    <property type="entry name" value="TPP_enzyme_C"/>
    <property type="match status" value="1"/>
</dbReference>
<evidence type="ECO:0000259" key="13">
    <source>
        <dbReference type="Pfam" id="PF00205"/>
    </source>
</evidence>
<keyword evidence="9 11" id="KW-0786">Thiamine pyrophosphate</keyword>
<dbReference type="InterPro" id="IPR012000">
    <property type="entry name" value="Thiamin_PyroP_enz_cen_dom"/>
</dbReference>
<dbReference type="SUPFAM" id="SSF52467">
    <property type="entry name" value="DHS-like NAD/FAD-binding domain"/>
    <property type="match status" value="1"/>
</dbReference>
<evidence type="ECO:0000256" key="1">
    <source>
        <dbReference type="ARBA" id="ARBA00004974"/>
    </source>
</evidence>
<evidence type="ECO:0000256" key="6">
    <source>
        <dbReference type="ARBA" id="ARBA00022679"/>
    </source>
</evidence>
<dbReference type="InterPro" id="IPR029035">
    <property type="entry name" value="DHS-like_NAD/FAD-binding_dom"/>
</dbReference>
<feature type="domain" description="Thiamine pyrophosphate enzyme central" evidence="13">
    <location>
        <begin position="206"/>
        <end position="342"/>
    </location>
</feature>
<dbReference type="Gene3D" id="3.40.50.1220">
    <property type="entry name" value="TPP-binding domain"/>
    <property type="match status" value="1"/>
</dbReference>
<feature type="domain" description="Thiamine pyrophosphate enzyme TPP-binding" evidence="14">
    <location>
        <begin position="410"/>
        <end position="556"/>
    </location>
</feature>
<gene>
    <name evidence="16" type="ORF">J5Y09_05950</name>
</gene>
<dbReference type="GO" id="GO:0003984">
    <property type="term" value="F:acetolactate synthase activity"/>
    <property type="evidence" value="ECO:0007669"/>
    <property type="project" value="UniProtKB-EC"/>
</dbReference>
<dbReference type="Pfam" id="PF00205">
    <property type="entry name" value="TPP_enzyme_M"/>
    <property type="match status" value="1"/>
</dbReference>
<evidence type="ECO:0000256" key="4">
    <source>
        <dbReference type="ARBA" id="ARBA00013145"/>
    </source>
</evidence>
<dbReference type="NCBIfam" id="TIGR00118">
    <property type="entry name" value="acolac_lg"/>
    <property type="match status" value="1"/>
</dbReference>
<dbReference type="InterPro" id="IPR029061">
    <property type="entry name" value="THDP-binding"/>
</dbReference>
<dbReference type="Proteomes" id="UP000680815">
    <property type="component" value="Unassembled WGS sequence"/>
</dbReference>
<keyword evidence="8 11" id="KW-0460">Magnesium</keyword>
<dbReference type="RefSeq" id="WP_209350837.1">
    <property type="nucleotide sequence ID" value="NZ_JAGIYZ010000004.1"/>
</dbReference>
<keyword evidence="17" id="KW-1185">Reference proteome</keyword>
<accession>A0ABS4AQ11</accession>
<organism evidence="16 17">
    <name type="scientific">Roseomonas nitratireducens</name>
    <dbReference type="NCBI Taxonomy" id="2820810"/>
    <lineage>
        <taxon>Bacteria</taxon>
        <taxon>Pseudomonadati</taxon>
        <taxon>Pseudomonadota</taxon>
        <taxon>Alphaproteobacteria</taxon>
        <taxon>Acetobacterales</taxon>
        <taxon>Roseomonadaceae</taxon>
        <taxon>Roseomonas</taxon>
    </lineage>
</organism>
<dbReference type="PANTHER" id="PTHR18968">
    <property type="entry name" value="THIAMINE PYROPHOSPHATE ENZYMES"/>
    <property type="match status" value="1"/>
</dbReference>
<comment type="caution">
    <text evidence="16">The sequence shown here is derived from an EMBL/GenBank/DDBJ whole genome shotgun (WGS) entry which is preliminary data.</text>
</comment>
<comment type="pathway">
    <text evidence="1 11">Amino-acid biosynthesis; L-isoleucine biosynthesis; L-isoleucine from 2-oxobutanoate: step 1/4.</text>
</comment>
<dbReference type="SUPFAM" id="SSF52518">
    <property type="entry name" value="Thiamin diphosphate-binding fold (THDP-binding)"/>
    <property type="match status" value="2"/>
</dbReference>
<evidence type="ECO:0000256" key="2">
    <source>
        <dbReference type="ARBA" id="ARBA00005025"/>
    </source>
</evidence>
<feature type="domain" description="Thiamine pyrophosphate enzyme N-terminal TPP-binding" evidence="15">
    <location>
        <begin position="16"/>
        <end position="131"/>
    </location>
</feature>
<proteinExistence type="inferred from homology"/>
<dbReference type="InterPro" id="IPR045229">
    <property type="entry name" value="TPP_enz"/>
</dbReference>
<protein>
    <recommendedName>
        <fullName evidence="4 11">Acetolactate synthase</fullName>
        <ecNumber evidence="4 11">2.2.1.6</ecNumber>
    </recommendedName>
</protein>
<reference evidence="16 17" key="1">
    <citation type="submission" date="2021-03" db="EMBL/GenBank/DDBJ databases">
        <authorList>
            <person name="So Y."/>
        </authorList>
    </citation>
    <scope>NUCLEOTIDE SEQUENCE [LARGE SCALE GENOMIC DNA]</scope>
    <source>
        <strain evidence="16 17">PWR1</strain>
    </source>
</reference>
<evidence type="ECO:0000313" key="16">
    <source>
        <dbReference type="EMBL" id="MBP0463445.1"/>
    </source>
</evidence>
<keyword evidence="7 11" id="KW-0479">Metal-binding</keyword>
<evidence type="ECO:0000256" key="8">
    <source>
        <dbReference type="ARBA" id="ARBA00022842"/>
    </source>
</evidence>
<dbReference type="EMBL" id="JAGIYZ010000004">
    <property type="protein sequence ID" value="MBP0463445.1"/>
    <property type="molecule type" value="Genomic_DNA"/>
</dbReference>
<comment type="cofactor">
    <cofactor evidence="11">
        <name>Mg(2+)</name>
        <dbReference type="ChEBI" id="CHEBI:18420"/>
    </cofactor>
    <text evidence="11">Binds 1 Mg(2+) ion per subunit.</text>
</comment>
<dbReference type="PANTHER" id="PTHR18968:SF13">
    <property type="entry name" value="ACETOLACTATE SYNTHASE CATALYTIC SUBUNIT, MITOCHONDRIAL"/>
    <property type="match status" value="1"/>
</dbReference>
<dbReference type="EC" id="2.2.1.6" evidence="4 11"/>
<evidence type="ECO:0000256" key="11">
    <source>
        <dbReference type="RuleBase" id="RU003591"/>
    </source>
</evidence>
<keyword evidence="10 11" id="KW-0100">Branched-chain amino acid biosynthesis</keyword>
<evidence type="ECO:0000259" key="15">
    <source>
        <dbReference type="Pfam" id="PF02776"/>
    </source>
</evidence>
<dbReference type="Pfam" id="PF02776">
    <property type="entry name" value="TPP_enzyme_N"/>
    <property type="match status" value="1"/>
</dbReference>
<dbReference type="CDD" id="cd07035">
    <property type="entry name" value="TPP_PYR_POX_like"/>
    <property type="match status" value="1"/>
</dbReference>
<evidence type="ECO:0000256" key="12">
    <source>
        <dbReference type="SAM" id="MobiDB-lite"/>
    </source>
</evidence>
<feature type="region of interest" description="Disordered" evidence="12">
    <location>
        <begin position="182"/>
        <end position="202"/>
    </location>
</feature>
<dbReference type="InterPro" id="IPR011766">
    <property type="entry name" value="TPP_enzyme_TPP-bd"/>
</dbReference>
<evidence type="ECO:0000256" key="9">
    <source>
        <dbReference type="ARBA" id="ARBA00023052"/>
    </source>
</evidence>
<evidence type="ECO:0000256" key="5">
    <source>
        <dbReference type="ARBA" id="ARBA00022605"/>
    </source>
</evidence>
<comment type="cofactor">
    <cofactor evidence="11">
        <name>thiamine diphosphate</name>
        <dbReference type="ChEBI" id="CHEBI:58937"/>
    </cofactor>
    <text evidence="11">Binds 1 thiamine pyrophosphate per subunit.</text>
</comment>
<evidence type="ECO:0000256" key="10">
    <source>
        <dbReference type="ARBA" id="ARBA00023304"/>
    </source>
</evidence>
<sequence length="599" mass="65302">MSAATKPASTDAAQMMSGAEVVLRALKDQGVEVIFGYPGGAVLPIYDALFQQNAIRHILVRHEQAAVHAAEGYARSTGKVGVVLVTSGPGATNAVTGLVDALMDSIPVVCLTGQVPTHLIGNDAFQEADTTGITRPATKHNYLVKKSADLARVVHEAFYVAKSGRPGPVVIDLPKDILINKAPYSDAPETPHRSYRPQTEPDGEQIRKAVRLLKQAKRPIVYAGGGVINSGPEASRLLREFVRMTGFPCTNTLMGLGAYPAGDPLFLGMLGMHGTYEANLAMHGCDVMFNIGARFDDRVTGRLNAFAPNSKKIHADIDPSSINKNVPVDVPIVGDAARVLAAMIEAWKTEDAPQDKHVLTAWWRQIDEWRAKDCLRYRQEGRIIKPQHAVKRLFEITQELKRETFITTEVGQHQMWAAQYFGFHQPNRWMTSGGLGTMGYGLPAAMGVQIAHPDALVIDIAGEASILMNIQEMGTLAQYRLPVKVFILNNEYMGMVRQWQELLHGGRYSESYSAALPDFVKLAESFHAVGMRAEHADDLDRVIREMIAIDKPVIADICVAKDENCFPMIPSGAAHNEMILGPDQEGGVAGVTDEGKVLV</sequence>
<dbReference type="NCBIfam" id="NF006581">
    <property type="entry name" value="PRK09107.1"/>
    <property type="match status" value="1"/>
</dbReference>